<dbReference type="PROSITE" id="PS50012">
    <property type="entry name" value="RCC1_3"/>
    <property type="match status" value="2"/>
</dbReference>
<feature type="repeat" description="RCC1" evidence="2">
    <location>
        <begin position="19"/>
        <end position="69"/>
    </location>
</feature>
<keyword evidence="1" id="KW-0677">Repeat</keyword>
<dbReference type="PANTHER" id="PTHR22870:SF155">
    <property type="entry name" value="E3 UBIQUITIN-PROTEIN LIGASE HERC1-RELATED"/>
    <property type="match status" value="1"/>
</dbReference>
<dbReference type="EMBL" id="JBDODL010000275">
    <property type="protein sequence ID" value="MES1919393.1"/>
    <property type="molecule type" value="Genomic_DNA"/>
</dbReference>
<name>A0ABV2AIB0_9EUKA</name>
<evidence type="ECO:0000313" key="4">
    <source>
        <dbReference type="Proteomes" id="UP001439008"/>
    </source>
</evidence>
<dbReference type="InterPro" id="IPR051210">
    <property type="entry name" value="Ub_ligase/GEF_domain"/>
</dbReference>
<proteinExistence type="predicted"/>
<dbReference type="InterPro" id="IPR000408">
    <property type="entry name" value="Reg_chr_condens"/>
</dbReference>
<dbReference type="InterPro" id="IPR009091">
    <property type="entry name" value="RCC1/BLIP-II"/>
</dbReference>
<feature type="repeat" description="RCC1" evidence="2">
    <location>
        <begin position="74"/>
        <end position="131"/>
    </location>
</feature>
<sequence length="133" mass="14142">IEKISTKYLHSIALPGKADCAFLWGMNKTGQLGLGDNNVRAIPTKLVLGELKLIQADCGAGHSAFLAEDLNGKRRLFLSGNGRDGQLGRGDSIESVAAFRTNPLELVGPFSDCQVQKVSLGSDHSVCLCEVNS</sequence>
<evidence type="ECO:0000256" key="2">
    <source>
        <dbReference type="PROSITE-ProRule" id="PRU00235"/>
    </source>
</evidence>
<feature type="non-terminal residue" evidence="3">
    <location>
        <position position="1"/>
    </location>
</feature>
<dbReference type="SUPFAM" id="SSF50985">
    <property type="entry name" value="RCC1/BLIP-II"/>
    <property type="match status" value="1"/>
</dbReference>
<organism evidence="3 4">
    <name type="scientific">Bonamia ostreae</name>
    <dbReference type="NCBI Taxonomy" id="126728"/>
    <lineage>
        <taxon>Eukaryota</taxon>
        <taxon>Sar</taxon>
        <taxon>Rhizaria</taxon>
        <taxon>Endomyxa</taxon>
        <taxon>Ascetosporea</taxon>
        <taxon>Haplosporida</taxon>
        <taxon>Bonamia</taxon>
    </lineage>
</organism>
<dbReference type="PANTHER" id="PTHR22870">
    <property type="entry name" value="REGULATOR OF CHROMOSOME CONDENSATION"/>
    <property type="match status" value="1"/>
</dbReference>
<dbReference type="Pfam" id="PF00415">
    <property type="entry name" value="RCC1"/>
    <property type="match status" value="2"/>
</dbReference>
<protein>
    <submittedName>
        <fullName evidence="3">Uncharacterized protein</fullName>
    </submittedName>
</protein>
<evidence type="ECO:0000313" key="3">
    <source>
        <dbReference type="EMBL" id="MES1919393.1"/>
    </source>
</evidence>
<keyword evidence="4" id="KW-1185">Reference proteome</keyword>
<evidence type="ECO:0000256" key="1">
    <source>
        <dbReference type="ARBA" id="ARBA00022737"/>
    </source>
</evidence>
<gene>
    <name evidence="3" type="ORF">MHBO_001232</name>
</gene>
<dbReference type="Gene3D" id="2.130.10.30">
    <property type="entry name" value="Regulator of chromosome condensation 1/beta-lactamase-inhibitor protein II"/>
    <property type="match status" value="1"/>
</dbReference>
<reference evidence="3 4" key="1">
    <citation type="journal article" date="2024" name="BMC Biol.">
        <title>Comparative genomics of Ascetosporea gives new insight into the evolutionary basis for animal parasitism in Rhizaria.</title>
        <authorList>
            <person name="Hiltunen Thoren M."/>
            <person name="Onut-Brannstrom I."/>
            <person name="Alfjorden A."/>
            <person name="Peckova H."/>
            <person name="Swords F."/>
            <person name="Hooper C."/>
            <person name="Holzer A.S."/>
            <person name="Bass D."/>
            <person name="Burki F."/>
        </authorList>
    </citation>
    <scope>NUCLEOTIDE SEQUENCE [LARGE SCALE GENOMIC DNA]</scope>
    <source>
        <strain evidence="3">20-A016</strain>
    </source>
</reference>
<comment type="caution">
    <text evidence="3">The sequence shown here is derived from an EMBL/GenBank/DDBJ whole genome shotgun (WGS) entry which is preliminary data.</text>
</comment>
<dbReference type="Proteomes" id="UP001439008">
    <property type="component" value="Unassembled WGS sequence"/>
</dbReference>
<accession>A0ABV2AIB0</accession>